<dbReference type="EMBL" id="JAMKOV010000021">
    <property type="protein sequence ID" value="KAI8036337.1"/>
    <property type="molecule type" value="Genomic_DNA"/>
</dbReference>
<feature type="transmembrane region" description="Helical" evidence="3">
    <location>
        <begin position="378"/>
        <end position="398"/>
    </location>
</feature>
<dbReference type="Proteomes" id="UP001059596">
    <property type="component" value="Unassembled WGS sequence"/>
</dbReference>
<feature type="transmembrane region" description="Helical" evidence="3">
    <location>
        <begin position="466"/>
        <end position="486"/>
    </location>
</feature>
<dbReference type="PANTHER" id="PTHR11360:SF229">
    <property type="entry name" value="AGAP007601-PA"/>
    <property type="match status" value="1"/>
</dbReference>
<dbReference type="AlphaFoldDB" id="A0A9Q0BL92"/>
<dbReference type="InterPro" id="IPR050327">
    <property type="entry name" value="Proton-linked_MCT"/>
</dbReference>
<feature type="transmembrane region" description="Helical" evidence="3">
    <location>
        <begin position="216"/>
        <end position="237"/>
    </location>
</feature>
<dbReference type="GO" id="GO:0008028">
    <property type="term" value="F:monocarboxylic acid transmembrane transporter activity"/>
    <property type="evidence" value="ECO:0007669"/>
    <property type="project" value="TreeGrafter"/>
</dbReference>
<evidence type="ECO:0000313" key="6">
    <source>
        <dbReference type="Proteomes" id="UP001059596"/>
    </source>
</evidence>
<dbReference type="InterPro" id="IPR011701">
    <property type="entry name" value="MFS"/>
</dbReference>
<dbReference type="PANTHER" id="PTHR11360">
    <property type="entry name" value="MONOCARBOXYLATE TRANSPORTER"/>
    <property type="match status" value="1"/>
</dbReference>
<feature type="transmembrane region" description="Helical" evidence="3">
    <location>
        <begin position="310"/>
        <end position="333"/>
    </location>
</feature>
<feature type="transmembrane region" description="Helical" evidence="3">
    <location>
        <begin position="130"/>
        <end position="149"/>
    </location>
</feature>
<feature type="transmembrane region" description="Helical" evidence="3">
    <location>
        <begin position="404"/>
        <end position="424"/>
    </location>
</feature>
<evidence type="ECO:0000256" key="1">
    <source>
        <dbReference type="ARBA" id="ARBA00004141"/>
    </source>
</evidence>
<gene>
    <name evidence="5" type="ORF">M5D96_010930</name>
</gene>
<reference evidence="5" key="1">
    <citation type="journal article" date="2023" name="Genome Biol. Evol.">
        <title>Long-read-based Genome Assembly of Drosophila gunungcola Reveals Fewer Chemosensory Genes in Flower-breeding Species.</title>
        <authorList>
            <person name="Negi A."/>
            <person name="Liao B.Y."/>
            <person name="Yeh S.D."/>
        </authorList>
    </citation>
    <scope>NUCLEOTIDE SEQUENCE</scope>
    <source>
        <strain evidence="5">Sukarami</strain>
    </source>
</reference>
<feature type="transmembrane region" description="Helical" evidence="3">
    <location>
        <begin position="189"/>
        <end position="210"/>
    </location>
</feature>
<proteinExistence type="predicted"/>
<dbReference type="Pfam" id="PF07690">
    <property type="entry name" value="MFS_1"/>
    <property type="match status" value="1"/>
</dbReference>
<feature type="transmembrane region" description="Helical" evidence="3">
    <location>
        <begin position="436"/>
        <end position="460"/>
    </location>
</feature>
<feature type="transmembrane region" description="Helical" evidence="3">
    <location>
        <begin position="345"/>
        <end position="366"/>
    </location>
</feature>
<name>A0A9Q0BL92_9MUSC</name>
<comment type="caution">
    <text evidence="5">The sequence shown here is derived from an EMBL/GenBank/DDBJ whole genome shotgun (WGS) entry which is preliminary data.</text>
</comment>
<dbReference type="Gene3D" id="1.20.1250.20">
    <property type="entry name" value="MFS general substrate transporter like domains"/>
    <property type="match status" value="1"/>
</dbReference>
<dbReference type="GO" id="GO:0016020">
    <property type="term" value="C:membrane"/>
    <property type="evidence" value="ECO:0007669"/>
    <property type="project" value="UniProtKB-SubCell"/>
</dbReference>
<evidence type="ECO:0000256" key="2">
    <source>
        <dbReference type="SAM" id="MobiDB-lite"/>
    </source>
</evidence>
<dbReference type="InterPro" id="IPR020846">
    <property type="entry name" value="MFS_dom"/>
</dbReference>
<dbReference type="PROSITE" id="PS50850">
    <property type="entry name" value="MFS"/>
    <property type="match status" value="1"/>
</dbReference>
<evidence type="ECO:0000259" key="4">
    <source>
        <dbReference type="PROSITE" id="PS50850"/>
    </source>
</evidence>
<feature type="transmembrane region" description="Helical" evidence="3">
    <location>
        <begin position="60"/>
        <end position="86"/>
    </location>
</feature>
<sequence length="520" mass="56547">MALIQLNLLIRGWRNGHAVWRNRPDEPFTSSKMSSLISSSSPESTDMDVQMSRVVPDGGYGWIVVAAVALINMTNQSILSVFGQLFVGELQQMQGDSFTAALITNLNSLALNFSGLFIGPAIKSFKPRNVATTGCVLVSLGLALCAFATESWHFIVGYSFFVGFGLGLISPSTFMAINSYFSSKRGRAVGVSLAGAGLGQVLIPHLVRYLLENHGFRYAVLAMSTLSLTGLFGAAFLKPLNPPAKHNNRRHIRLLAEADGEKTQSTALQVVIVPSNQSKSETSPPKTDTLCSRMGQRLVQAMDLELLKDLVFWSIIVGMALVYTATINFTMIFPGFLGQSAGLNSQMVAFCMSLVAGADIVCRLLLPIITDQLRIPYRVVFLIGIAGLFVARCVLAQYQALPVIISMSVLTGMMKSATVINNNLTISAHCRSEKLAGGLGLSMMSKGVIVITVGQLLGWVRDYADSYVICLYVQGAILLLVVLVWTPEIFYRHRRQRRATTKSMETQSVDAPEEVTKLNS</sequence>
<dbReference type="InterPro" id="IPR036259">
    <property type="entry name" value="MFS_trans_sf"/>
</dbReference>
<feature type="domain" description="Major facilitator superfamily (MFS) profile" evidence="4">
    <location>
        <begin position="61"/>
        <end position="494"/>
    </location>
</feature>
<protein>
    <recommendedName>
        <fullName evidence="4">Major facilitator superfamily (MFS) profile domain-containing protein</fullName>
    </recommendedName>
</protein>
<accession>A0A9Q0BL92</accession>
<organism evidence="5 6">
    <name type="scientific">Drosophila gunungcola</name>
    <name type="common">fruit fly</name>
    <dbReference type="NCBI Taxonomy" id="103775"/>
    <lineage>
        <taxon>Eukaryota</taxon>
        <taxon>Metazoa</taxon>
        <taxon>Ecdysozoa</taxon>
        <taxon>Arthropoda</taxon>
        <taxon>Hexapoda</taxon>
        <taxon>Insecta</taxon>
        <taxon>Pterygota</taxon>
        <taxon>Neoptera</taxon>
        <taxon>Endopterygota</taxon>
        <taxon>Diptera</taxon>
        <taxon>Brachycera</taxon>
        <taxon>Muscomorpha</taxon>
        <taxon>Ephydroidea</taxon>
        <taxon>Drosophilidae</taxon>
        <taxon>Drosophila</taxon>
        <taxon>Sophophora</taxon>
    </lineage>
</organism>
<feature type="region of interest" description="Disordered" evidence="2">
    <location>
        <begin position="501"/>
        <end position="520"/>
    </location>
</feature>
<keyword evidence="6" id="KW-1185">Reference proteome</keyword>
<evidence type="ECO:0000256" key="3">
    <source>
        <dbReference type="SAM" id="Phobius"/>
    </source>
</evidence>
<keyword evidence="3" id="KW-0472">Membrane</keyword>
<evidence type="ECO:0000313" key="5">
    <source>
        <dbReference type="EMBL" id="KAI8036337.1"/>
    </source>
</evidence>
<comment type="subcellular location">
    <subcellularLocation>
        <location evidence="1">Membrane</location>
        <topology evidence="1">Multi-pass membrane protein</topology>
    </subcellularLocation>
</comment>
<feature type="transmembrane region" description="Helical" evidence="3">
    <location>
        <begin position="155"/>
        <end position="177"/>
    </location>
</feature>
<keyword evidence="3" id="KW-0812">Transmembrane</keyword>
<feature type="transmembrane region" description="Helical" evidence="3">
    <location>
        <begin position="98"/>
        <end position="118"/>
    </location>
</feature>
<dbReference type="CDD" id="cd17352">
    <property type="entry name" value="MFS_MCT_SLC16"/>
    <property type="match status" value="1"/>
</dbReference>
<keyword evidence="3" id="KW-1133">Transmembrane helix</keyword>
<dbReference type="SUPFAM" id="SSF103473">
    <property type="entry name" value="MFS general substrate transporter"/>
    <property type="match status" value="1"/>
</dbReference>